<dbReference type="RefSeq" id="WP_038676563.1">
    <property type="nucleotide sequence ID" value="NZ_BJMC01000005.1"/>
</dbReference>
<dbReference type="OrthoDB" id="45037at2"/>
<feature type="transmembrane region" description="Helical" evidence="7">
    <location>
        <begin position="342"/>
        <end position="359"/>
    </location>
</feature>
<evidence type="ECO:0000313" key="9">
    <source>
        <dbReference type="Proteomes" id="UP000030300"/>
    </source>
</evidence>
<proteinExistence type="predicted"/>
<feature type="transmembrane region" description="Helical" evidence="7">
    <location>
        <begin position="79"/>
        <end position="97"/>
    </location>
</feature>
<dbReference type="Proteomes" id="UP000030300">
    <property type="component" value="Chromosome"/>
</dbReference>
<dbReference type="PANTHER" id="PTHR47089">
    <property type="entry name" value="ABC TRANSPORTER, PERMEASE PROTEIN"/>
    <property type="match status" value="1"/>
</dbReference>
<evidence type="ECO:0000256" key="3">
    <source>
        <dbReference type="ARBA" id="ARBA00022692"/>
    </source>
</evidence>
<sequence>MTAAPTTNPTEPAAPAPAPPERPGWRAVAGRQAAAIGYTVVIGLVLASVLIYSQGYAPFATIQSGLQYAVGDPTQVARTFAWGLPLYVAALGVAIAFRSGMFNIGAEGQMYAGALAAALTGAYLGPLFSPAHLLLCTLAAGLAGGLIAAGLGWLRAAWGVDEVLSTLLSNYIVILFCAYLAIGPLRDTTRQSGTTKEVADTARFGELVPRSGLTTAVFVVVVVAIVIWWLSERSVLGYRWRMTGESPAFASSVGIDVFKARVSSMALSGFVCGVAGSLLVTASQGRFWTEIASGIGWDGVLIALVARSRPVATVIWVSVYCVMRSAARGIEQASEVPSELSLVLISAIIIAAAAQARVFHQFAQLRHRLGSLRRS</sequence>
<evidence type="ECO:0000256" key="1">
    <source>
        <dbReference type="ARBA" id="ARBA00004651"/>
    </source>
</evidence>
<evidence type="ECO:0000256" key="7">
    <source>
        <dbReference type="SAM" id="Phobius"/>
    </source>
</evidence>
<feature type="transmembrane region" description="Helical" evidence="7">
    <location>
        <begin position="163"/>
        <end position="182"/>
    </location>
</feature>
<keyword evidence="4 7" id="KW-1133">Transmembrane helix</keyword>
<name>A0A0A1DHE5_NOCSI</name>
<dbReference type="AlphaFoldDB" id="A0A0A1DHE5"/>
<protein>
    <submittedName>
        <fullName evidence="8">Nucleoside ABC transporter, permease protein 1</fullName>
    </submittedName>
</protein>
<dbReference type="KEGG" id="psim:KR76_03145"/>
<keyword evidence="2" id="KW-1003">Cell membrane</keyword>
<dbReference type="eggNOG" id="COG4603">
    <property type="taxonomic scope" value="Bacteria"/>
</dbReference>
<evidence type="ECO:0000313" key="8">
    <source>
        <dbReference type="EMBL" id="AIY16002.1"/>
    </source>
</evidence>
<feature type="transmembrane region" description="Helical" evidence="7">
    <location>
        <begin position="131"/>
        <end position="151"/>
    </location>
</feature>
<dbReference type="CDD" id="cd06580">
    <property type="entry name" value="TM_PBP1_transp_TpRbsC_like"/>
    <property type="match status" value="1"/>
</dbReference>
<dbReference type="STRING" id="2045.KR76_03145"/>
<dbReference type="EMBL" id="CP009896">
    <property type="protein sequence ID" value="AIY16002.1"/>
    <property type="molecule type" value="Genomic_DNA"/>
</dbReference>
<organism evidence="8 9">
    <name type="scientific">Nocardioides simplex</name>
    <name type="common">Arthrobacter simplex</name>
    <dbReference type="NCBI Taxonomy" id="2045"/>
    <lineage>
        <taxon>Bacteria</taxon>
        <taxon>Bacillati</taxon>
        <taxon>Actinomycetota</taxon>
        <taxon>Actinomycetes</taxon>
        <taxon>Propionibacteriales</taxon>
        <taxon>Nocardioidaceae</taxon>
        <taxon>Pimelobacter</taxon>
    </lineage>
</organism>
<feature type="compositionally biased region" description="Pro residues" evidence="6">
    <location>
        <begin position="12"/>
        <end position="22"/>
    </location>
</feature>
<reference evidence="8 9" key="1">
    <citation type="journal article" date="2015" name="Genome Announc.">
        <title>Complete Genome Sequence of Steroid-Transforming Nocardioides simplex VKM Ac-2033D.</title>
        <authorList>
            <person name="Shtratnikova V.Y."/>
            <person name="Schelkunov M.I."/>
            <person name="Pekov Y.A."/>
            <person name="Fokina V.V."/>
            <person name="Logacheva M.D."/>
            <person name="Sokolov S.L."/>
            <person name="Bragin E.Y."/>
            <person name="Ashapkin V.V."/>
            <person name="Donova M.V."/>
        </authorList>
    </citation>
    <scope>NUCLEOTIDE SEQUENCE [LARGE SCALE GENOMIC DNA]</scope>
    <source>
        <strain evidence="8 9">VKM Ac-2033D</strain>
    </source>
</reference>
<dbReference type="InterPro" id="IPR001851">
    <property type="entry name" value="ABC_transp_permease"/>
</dbReference>
<gene>
    <name evidence="8" type="ORF">KR76_03145</name>
</gene>
<feature type="transmembrane region" description="Helical" evidence="7">
    <location>
        <begin position="109"/>
        <end position="125"/>
    </location>
</feature>
<keyword evidence="9" id="KW-1185">Reference proteome</keyword>
<dbReference type="Pfam" id="PF02653">
    <property type="entry name" value="BPD_transp_2"/>
    <property type="match status" value="1"/>
</dbReference>
<feature type="region of interest" description="Disordered" evidence="6">
    <location>
        <begin position="1"/>
        <end position="23"/>
    </location>
</feature>
<evidence type="ECO:0000256" key="2">
    <source>
        <dbReference type="ARBA" id="ARBA00022475"/>
    </source>
</evidence>
<keyword evidence="3 7" id="KW-0812">Transmembrane</keyword>
<evidence type="ECO:0000256" key="5">
    <source>
        <dbReference type="ARBA" id="ARBA00023136"/>
    </source>
</evidence>
<comment type="subcellular location">
    <subcellularLocation>
        <location evidence="1">Cell membrane</location>
        <topology evidence="1">Multi-pass membrane protein</topology>
    </subcellularLocation>
</comment>
<dbReference type="GO" id="GO:0022857">
    <property type="term" value="F:transmembrane transporter activity"/>
    <property type="evidence" value="ECO:0007669"/>
    <property type="project" value="InterPro"/>
</dbReference>
<evidence type="ECO:0000256" key="4">
    <source>
        <dbReference type="ARBA" id="ARBA00022989"/>
    </source>
</evidence>
<feature type="transmembrane region" description="Helical" evidence="7">
    <location>
        <begin position="213"/>
        <end position="231"/>
    </location>
</feature>
<feature type="compositionally biased region" description="Low complexity" evidence="6">
    <location>
        <begin position="1"/>
        <end position="11"/>
    </location>
</feature>
<evidence type="ECO:0000256" key="6">
    <source>
        <dbReference type="SAM" id="MobiDB-lite"/>
    </source>
</evidence>
<dbReference type="PANTHER" id="PTHR47089:SF1">
    <property type="entry name" value="GUANOSINE ABC TRANSPORTER PERMEASE PROTEIN NUPP"/>
    <property type="match status" value="1"/>
</dbReference>
<accession>A0A0A1DHE5</accession>
<dbReference type="HOGENOM" id="CLU_040769_0_2_11"/>
<feature type="transmembrane region" description="Helical" evidence="7">
    <location>
        <begin position="35"/>
        <end position="59"/>
    </location>
</feature>
<keyword evidence="5 7" id="KW-0472">Membrane</keyword>
<dbReference type="GeneID" id="96607970"/>
<feature type="transmembrane region" description="Helical" evidence="7">
    <location>
        <begin position="262"/>
        <end position="281"/>
    </location>
</feature>
<dbReference type="GO" id="GO:0005886">
    <property type="term" value="C:plasma membrane"/>
    <property type="evidence" value="ECO:0007669"/>
    <property type="project" value="UniProtKB-SubCell"/>
</dbReference>